<dbReference type="AlphaFoldDB" id="A0A0F9BPS5"/>
<evidence type="ECO:0000313" key="1">
    <source>
        <dbReference type="EMBL" id="KKL23880.1"/>
    </source>
</evidence>
<accession>A0A0F9BPS5</accession>
<reference evidence="1" key="1">
    <citation type="journal article" date="2015" name="Nature">
        <title>Complex archaea that bridge the gap between prokaryotes and eukaryotes.</title>
        <authorList>
            <person name="Spang A."/>
            <person name="Saw J.H."/>
            <person name="Jorgensen S.L."/>
            <person name="Zaremba-Niedzwiedzka K."/>
            <person name="Martijn J."/>
            <person name="Lind A.E."/>
            <person name="van Eijk R."/>
            <person name="Schleper C."/>
            <person name="Guy L."/>
            <person name="Ettema T.J."/>
        </authorList>
    </citation>
    <scope>NUCLEOTIDE SEQUENCE</scope>
</reference>
<name>A0A0F9BPS5_9ZZZZ</name>
<gene>
    <name evidence="1" type="ORF">LCGC14_2420930</name>
</gene>
<dbReference type="EMBL" id="LAZR01036804">
    <property type="protein sequence ID" value="KKL23880.1"/>
    <property type="molecule type" value="Genomic_DNA"/>
</dbReference>
<organism evidence="1">
    <name type="scientific">marine sediment metagenome</name>
    <dbReference type="NCBI Taxonomy" id="412755"/>
    <lineage>
        <taxon>unclassified sequences</taxon>
        <taxon>metagenomes</taxon>
        <taxon>ecological metagenomes</taxon>
    </lineage>
</organism>
<comment type="caution">
    <text evidence="1">The sequence shown here is derived from an EMBL/GenBank/DDBJ whole genome shotgun (WGS) entry which is preliminary data.</text>
</comment>
<protein>
    <submittedName>
        <fullName evidence="1">Uncharacterized protein</fullName>
    </submittedName>
</protein>
<proteinExistence type="predicted"/>
<sequence length="50" mass="6351">MSDWEYYEKHERELIKDFLEGLKDFEFKRYSDMIRTLTQLREKYEGLLKE</sequence>